<dbReference type="EMBL" id="LKCN02000007">
    <property type="protein sequence ID" value="RCI12405.1"/>
    <property type="molecule type" value="Genomic_DNA"/>
</dbReference>
<sequence length="141" mass="15550">MSYTSRCTSTPITMTDDSTLFLSLIETRQRTLYLSSASHPRERAHRDGQKTMKLLATATMALTLVVTAEACSVYSSSWACDALEDILAVEQGPEAFSVLSAKVEDWGYCELFSTDSCGGNRTRLDTRGWKSMAFVPKSIIC</sequence>
<evidence type="ECO:0000313" key="2">
    <source>
        <dbReference type="Proteomes" id="UP000253664"/>
    </source>
</evidence>
<protein>
    <submittedName>
        <fullName evidence="1">Uncharacterized protein</fullName>
    </submittedName>
</protein>
<dbReference type="AlphaFoldDB" id="A0A367LDA8"/>
<organism evidence="1 2">
    <name type="scientific">Ophiocordyceps polyrhachis-furcata BCC 54312</name>
    <dbReference type="NCBI Taxonomy" id="1330021"/>
    <lineage>
        <taxon>Eukaryota</taxon>
        <taxon>Fungi</taxon>
        <taxon>Dikarya</taxon>
        <taxon>Ascomycota</taxon>
        <taxon>Pezizomycotina</taxon>
        <taxon>Sordariomycetes</taxon>
        <taxon>Hypocreomycetidae</taxon>
        <taxon>Hypocreales</taxon>
        <taxon>Ophiocordycipitaceae</taxon>
        <taxon>Ophiocordyceps</taxon>
    </lineage>
</organism>
<dbReference type="Proteomes" id="UP000253664">
    <property type="component" value="Unassembled WGS sequence"/>
</dbReference>
<accession>A0A367LDA8</accession>
<proteinExistence type="predicted"/>
<name>A0A367LDA8_9HYPO</name>
<gene>
    <name evidence="1" type="ORF">L249_0458</name>
</gene>
<comment type="caution">
    <text evidence="1">The sequence shown here is derived from an EMBL/GenBank/DDBJ whole genome shotgun (WGS) entry which is preliminary data.</text>
</comment>
<evidence type="ECO:0000313" key="1">
    <source>
        <dbReference type="EMBL" id="RCI12405.1"/>
    </source>
</evidence>
<keyword evidence="2" id="KW-1185">Reference proteome</keyword>
<reference evidence="1 2" key="1">
    <citation type="journal article" date="2015" name="BMC Genomics">
        <title>Insights from the genome of Ophiocordyceps polyrhachis-furcata to pathogenicity and host specificity in insect fungi.</title>
        <authorList>
            <person name="Wichadakul D."/>
            <person name="Kobmoo N."/>
            <person name="Ingsriswang S."/>
            <person name="Tangphatsornruang S."/>
            <person name="Chantasingh D."/>
            <person name="Luangsa-ard J.J."/>
            <person name="Eurwilaichitr L."/>
        </authorList>
    </citation>
    <scope>NUCLEOTIDE SEQUENCE [LARGE SCALE GENOMIC DNA]</scope>
    <source>
        <strain evidence="1 2">BCC 54312</strain>
    </source>
</reference>